<dbReference type="RefSeq" id="WP_152573575.1">
    <property type="nucleotide sequence ID" value="NZ_VIKU02000001.1"/>
</dbReference>
<feature type="transmembrane region" description="Helical" evidence="2">
    <location>
        <begin position="65"/>
        <end position="84"/>
    </location>
</feature>
<keyword evidence="2" id="KW-0812">Transmembrane</keyword>
<keyword evidence="4" id="KW-1185">Reference proteome</keyword>
<feature type="transmembrane region" description="Helical" evidence="2">
    <location>
        <begin position="40"/>
        <end position="59"/>
    </location>
</feature>
<gene>
    <name evidence="3" type="ORF">FK220_007240</name>
</gene>
<dbReference type="EMBL" id="VIKU02000001">
    <property type="protein sequence ID" value="NHF59128.1"/>
    <property type="molecule type" value="Genomic_DNA"/>
</dbReference>
<reference evidence="3" key="1">
    <citation type="submission" date="2019-07" db="EMBL/GenBank/DDBJ databases">
        <authorList>
            <person name="De-Chao Zhang Q."/>
        </authorList>
    </citation>
    <scope>NUCLEOTIDE SEQUENCE</scope>
    <source>
        <strain evidence="3">TP-CH-4</strain>
    </source>
</reference>
<feature type="region of interest" description="Disordered" evidence="1">
    <location>
        <begin position="1"/>
        <end position="20"/>
    </location>
</feature>
<dbReference type="AlphaFoldDB" id="A0A967AUA2"/>
<evidence type="ECO:0000313" key="3">
    <source>
        <dbReference type="EMBL" id="NHF59128.1"/>
    </source>
</evidence>
<protein>
    <recommendedName>
        <fullName evidence="5">DUF3278 domain-containing protein</fullName>
    </recommendedName>
</protein>
<reference evidence="3" key="2">
    <citation type="submission" date="2020-03" db="EMBL/GenBank/DDBJ databases">
        <title>Flavobacteriaceae bacterium strain TP-CH-4, a member of the family Flavobacteriaceae isolated from a deep-sea seamount.</title>
        <authorList>
            <person name="Zhang D.-C."/>
        </authorList>
    </citation>
    <scope>NUCLEOTIDE SEQUENCE</scope>
    <source>
        <strain evidence="3">TP-CH-4</strain>
    </source>
</reference>
<accession>A0A967AUA2</accession>
<dbReference type="Proteomes" id="UP000707206">
    <property type="component" value="Unassembled WGS sequence"/>
</dbReference>
<sequence>MNSFEELKSQWKGQPVTSAPKDGVQSIFDRIKVIRNDQKITNSILWTTVAVLVLFFVYVSAYRSQIAMTGLFMMIGSVLIRIIVELLSIRNLGKMDVALEASKFKELFRKYYQKRKIIHFGLTPLVIMVYCAGFISLLPLFKATLSSGFYTYIVVSSIVVLLVLGVFIARQIQKELTVLRALNQEVRE</sequence>
<feature type="transmembrane region" description="Helical" evidence="2">
    <location>
        <begin position="149"/>
        <end position="169"/>
    </location>
</feature>
<name>A0A967AUA2_9FLAO</name>
<evidence type="ECO:0000313" key="4">
    <source>
        <dbReference type="Proteomes" id="UP000707206"/>
    </source>
</evidence>
<evidence type="ECO:0000256" key="2">
    <source>
        <dbReference type="SAM" id="Phobius"/>
    </source>
</evidence>
<organism evidence="3 4">
    <name type="scientific">Pelagihabitans pacificus</name>
    <dbReference type="NCBI Taxonomy" id="2696054"/>
    <lineage>
        <taxon>Bacteria</taxon>
        <taxon>Pseudomonadati</taxon>
        <taxon>Bacteroidota</taxon>
        <taxon>Flavobacteriia</taxon>
        <taxon>Flavobacteriales</taxon>
        <taxon>Flavobacteriaceae</taxon>
        <taxon>Pelagihabitans</taxon>
    </lineage>
</organism>
<keyword evidence="2" id="KW-1133">Transmembrane helix</keyword>
<evidence type="ECO:0008006" key="5">
    <source>
        <dbReference type="Google" id="ProtNLM"/>
    </source>
</evidence>
<proteinExistence type="predicted"/>
<feature type="transmembrane region" description="Helical" evidence="2">
    <location>
        <begin position="117"/>
        <end position="137"/>
    </location>
</feature>
<keyword evidence="2" id="KW-0472">Membrane</keyword>
<comment type="caution">
    <text evidence="3">The sequence shown here is derived from an EMBL/GenBank/DDBJ whole genome shotgun (WGS) entry which is preliminary data.</text>
</comment>
<evidence type="ECO:0000256" key="1">
    <source>
        <dbReference type="SAM" id="MobiDB-lite"/>
    </source>
</evidence>